<dbReference type="Proteomes" id="UP001153365">
    <property type="component" value="Unassembled WGS sequence"/>
</dbReference>
<protein>
    <submittedName>
        <fullName evidence="2">Uncharacterized protein</fullName>
    </submittedName>
</protein>
<reference evidence="2" key="1">
    <citation type="submission" date="2022-06" db="EMBL/GenBank/DDBJ databases">
        <authorList>
            <consortium name="SYNGENTA / RWTH Aachen University"/>
        </authorList>
    </citation>
    <scope>NUCLEOTIDE SEQUENCE</scope>
</reference>
<dbReference type="EMBL" id="CALTRL010001483">
    <property type="protein sequence ID" value="CAH7672716.1"/>
    <property type="molecule type" value="Genomic_DNA"/>
</dbReference>
<sequence>MRHSRKSDFAKSSLDLLLRICSFDTVVDLTVMDRSQGDQASLTPSANKRLSTVNFVKHSKLRPPTEMTTTNPNGNAPLLPSLHNSISMAQTTWPGSKL</sequence>
<evidence type="ECO:0000256" key="1">
    <source>
        <dbReference type="SAM" id="MobiDB-lite"/>
    </source>
</evidence>
<gene>
    <name evidence="2" type="ORF">PPACK8108_LOCUS7542</name>
</gene>
<evidence type="ECO:0000313" key="3">
    <source>
        <dbReference type="Proteomes" id="UP001153365"/>
    </source>
</evidence>
<feature type="region of interest" description="Disordered" evidence="1">
    <location>
        <begin position="61"/>
        <end position="81"/>
    </location>
</feature>
<accession>A0AAV0AT42</accession>
<comment type="caution">
    <text evidence="2">The sequence shown here is derived from an EMBL/GenBank/DDBJ whole genome shotgun (WGS) entry which is preliminary data.</text>
</comment>
<organism evidence="2 3">
    <name type="scientific">Phakopsora pachyrhizi</name>
    <name type="common">Asian soybean rust disease fungus</name>
    <dbReference type="NCBI Taxonomy" id="170000"/>
    <lineage>
        <taxon>Eukaryota</taxon>
        <taxon>Fungi</taxon>
        <taxon>Dikarya</taxon>
        <taxon>Basidiomycota</taxon>
        <taxon>Pucciniomycotina</taxon>
        <taxon>Pucciniomycetes</taxon>
        <taxon>Pucciniales</taxon>
        <taxon>Phakopsoraceae</taxon>
        <taxon>Phakopsora</taxon>
    </lineage>
</organism>
<dbReference type="AlphaFoldDB" id="A0AAV0AT42"/>
<evidence type="ECO:0000313" key="2">
    <source>
        <dbReference type="EMBL" id="CAH7672716.1"/>
    </source>
</evidence>
<proteinExistence type="predicted"/>
<keyword evidence="3" id="KW-1185">Reference proteome</keyword>
<name>A0AAV0AT42_PHAPC</name>